<dbReference type="Proteomes" id="UP000567885">
    <property type="component" value="Unassembled WGS sequence"/>
</dbReference>
<evidence type="ECO:0000313" key="2">
    <source>
        <dbReference type="Proteomes" id="UP000567885"/>
    </source>
</evidence>
<dbReference type="EMBL" id="JAAGWQ010000317">
    <property type="protein sequence ID" value="KAF5656779.1"/>
    <property type="molecule type" value="Genomic_DNA"/>
</dbReference>
<protein>
    <submittedName>
        <fullName evidence="1">Uncharacterized protein</fullName>
    </submittedName>
</protein>
<name>A0A8H5WG00_FUSHE</name>
<comment type="caution">
    <text evidence="1">The sequence shown here is derived from an EMBL/GenBank/DDBJ whole genome shotgun (WGS) entry which is preliminary data.</text>
</comment>
<sequence length="114" mass="12815">MSDYITESDSIAPPNDWTNAYEEMGGDMMWAKGSQIEDEIHGRGFEGDIKPHFGMSPYTGETLYLFELGDGQFFVFNALDGSLLQIRDQNDLKSIVDILDDNEKGLPCLDVEEI</sequence>
<gene>
    <name evidence="1" type="ORF">FHETE_10793</name>
</gene>
<organism evidence="1 2">
    <name type="scientific">Fusarium heterosporum</name>
    <dbReference type="NCBI Taxonomy" id="42747"/>
    <lineage>
        <taxon>Eukaryota</taxon>
        <taxon>Fungi</taxon>
        <taxon>Dikarya</taxon>
        <taxon>Ascomycota</taxon>
        <taxon>Pezizomycotina</taxon>
        <taxon>Sordariomycetes</taxon>
        <taxon>Hypocreomycetidae</taxon>
        <taxon>Hypocreales</taxon>
        <taxon>Nectriaceae</taxon>
        <taxon>Fusarium</taxon>
        <taxon>Fusarium heterosporum species complex</taxon>
    </lineage>
</organism>
<reference evidence="1 2" key="1">
    <citation type="submission" date="2020-05" db="EMBL/GenBank/DDBJ databases">
        <title>Identification and distribution of gene clusters putatively required for synthesis of sphingolipid metabolism inhibitors in phylogenetically diverse species of the filamentous fungus Fusarium.</title>
        <authorList>
            <person name="Kim H.-S."/>
            <person name="Busman M."/>
            <person name="Brown D.W."/>
            <person name="Divon H."/>
            <person name="Uhlig S."/>
            <person name="Proctor R.H."/>
        </authorList>
    </citation>
    <scope>NUCLEOTIDE SEQUENCE [LARGE SCALE GENOMIC DNA]</scope>
    <source>
        <strain evidence="1 2">NRRL 20693</strain>
    </source>
</reference>
<proteinExistence type="predicted"/>
<evidence type="ECO:0000313" key="1">
    <source>
        <dbReference type="EMBL" id="KAF5656779.1"/>
    </source>
</evidence>
<keyword evidence="2" id="KW-1185">Reference proteome</keyword>
<accession>A0A8H5WG00</accession>
<dbReference type="AlphaFoldDB" id="A0A8H5WG00"/>
<dbReference type="OrthoDB" id="4678058at2759"/>